<evidence type="ECO:0000256" key="7">
    <source>
        <dbReference type="ARBA" id="ARBA00023002"/>
    </source>
</evidence>
<dbReference type="InterPro" id="IPR000672">
    <property type="entry name" value="THF_DH/CycHdrlase"/>
</dbReference>
<dbReference type="UniPathway" id="UPA00193"/>
<evidence type="ECO:0000256" key="2">
    <source>
        <dbReference type="ARBA" id="ARBA00011738"/>
    </source>
</evidence>
<feature type="binding site" evidence="11">
    <location>
        <position position="228"/>
    </location>
    <ligand>
        <name>NADP(+)</name>
        <dbReference type="ChEBI" id="CHEBI:58349"/>
    </ligand>
</feature>
<dbReference type="Pfam" id="PF02882">
    <property type="entry name" value="THF_DHG_CYH_C"/>
    <property type="match status" value="1"/>
</dbReference>
<dbReference type="PROSITE" id="PS00767">
    <property type="entry name" value="THF_DHG_CYH_2"/>
    <property type="match status" value="1"/>
</dbReference>
<comment type="caution">
    <text evidence="14">The sequence shown here is derived from an EMBL/GenBank/DDBJ whole genome shotgun (WGS) entry which is preliminary data.</text>
</comment>
<dbReference type="GO" id="GO:0005829">
    <property type="term" value="C:cytosol"/>
    <property type="evidence" value="ECO:0007669"/>
    <property type="project" value="TreeGrafter"/>
</dbReference>
<dbReference type="SUPFAM" id="SSF51735">
    <property type="entry name" value="NAD(P)-binding Rossmann-fold domains"/>
    <property type="match status" value="1"/>
</dbReference>
<dbReference type="InterPro" id="IPR036291">
    <property type="entry name" value="NAD(P)-bd_dom_sf"/>
</dbReference>
<keyword evidence="10 11" id="KW-0511">Multifunctional enzyme</keyword>
<keyword evidence="3 11" id="KW-0554">One-carbon metabolism</keyword>
<dbReference type="GO" id="GO:0006164">
    <property type="term" value="P:purine nucleotide biosynthetic process"/>
    <property type="evidence" value="ECO:0007669"/>
    <property type="project" value="UniProtKB-KW"/>
</dbReference>
<sequence length="278" mass="30535">MTQIINGKKIAQDILDEVKLDISKLNFKPKLAVIFVGSDKPSTTYVNKKKEAANYAGIDFEIYNFPANIEKEKLVKSIKEIQKKEKNIRGMIVQLPLPEPLFTPEVLDAVSPDIDVDCLTNTNIGKLVMKTADFTPPTPQAVLEIFKSIELNVKGKNITIVGAGALVGKPLSIMLLNKEATITTCNEHTKDLKKILKKSDIIVSAVGKKDLIRKNMLKKNVIIIDTGIAFANKKMYGDVNFAEAIKKASYITPTPGGVGPITVSLLMQNLLVCSQKKV</sequence>
<comment type="subunit">
    <text evidence="2 11">Homodimer.</text>
</comment>
<evidence type="ECO:0000256" key="10">
    <source>
        <dbReference type="ARBA" id="ARBA00023268"/>
    </source>
</evidence>
<comment type="function">
    <text evidence="11">Catalyzes the oxidation of 5,10-methylenetetrahydrofolate to 5,10-methenyltetrahydrofolate and then the hydrolysis of 5,10-methenyltetrahydrofolate to 10-formyltetrahydrofolate.</text>
</comment>
<dbReference type="Gene3D" id="3.40.50.720">
    <property type="entry name" value="NAD(P)-binding Rossmann-like Domain"/>
    <property type="match status" value="1"/>
</dbReference>
<dbReference type="Gene3D" id="3.40.50.10860">
    <property type="entry name" value="Leucine Dehydrogenase, chain A, domain 1"/>
    <property type="match status" value="1"/>
</dbReference>
<evidence type="ECO:0000256" key="8">
    <source>
        <dbReference type="ARBA" id="ARBA00023102"/>
    </source>
</evidence>
<reference evidence="15" key="1">
    <citation type="submission" date="2017-09" db="EMBL/GenBank/DDBJ databases">
        <title>Depth-based differentiation of microbial function through sediment-hosted aquifers and enrichment of novel symbionts in the deep terrestrial subsurface.</title>
        <authorList>
            <person name="Probst A.J."/>
            <person name="Ladd B."/>
            <person name="Jarett J.K."/>
            <person name="Geller-Mcgrath D.E."/>
            <person name="Sieber C.M.K."/>
            <person name="Emerson J.B."/>
            <person name="Anantharaman K."/>
            <person name="Thomas B.C."/>
            <person name="Malmstrom R."/>
            <person name="Stieglmeier M."/>
            <person name="Klingl A."/>
            <person name="Woyke T."/>
            <person name="Ryan C.M."/>
            <person name="Banfield J.F."/>
        </authorList>
    </citation>
    <scope>NUCLEOTIDE SEQUENCE [LARGE SCALE GENOMIC DNA]</scope>
</reference>
<dbReference type="InterPro" id="IPR046346">
    <property type="entry name" value="Aminoacid_DH-like_N_sf"/>
</dbReference>
<evidence type="ECO:0000256" key="9">
    <source>
        <dbReference type="ARBA" id="ARBA00023167"/>
    </source>
</evidence>
<keyword evidence="8 11" id="KW-0368">Histidine biosynthesis</keyword>
<evidence type="ECO:0000256" key="3">
    <source>
        <dbReference type="ARBA" id="ARBA00022563"/>
    </source>
</evidence>
<feature type="domain" description="Tetrahydrofolate dehydrogenase/cyclohydrolase catalytic" evidence="12">
    <location>
        <begin position="5"/>
        <end position="117"/>
    </location>
</feature>
<dbReference type="PRINTS" id="PR00085">
    <property type="entry name" value="THFDHDRGNASE"/>
</dbReference>
<evidence type="ECO:0000256" key="4">
    <source>
        <dbReference type="ARBA" id="ARBA00022755"/>
    </source>
</evidence>
<gene>
    <name evidence="11" type="primary">folD</name>
    <name evidence="14" type="ORF">COX80_04520</name>
</gene>
<evidence type="ECO:0000256" key="6">
    <source>
        <dbReference type="ARBA" id="ARBA00022857"/>
    </source>
</evidence>
<keyword evidence="4 11" id="KW-0658">Purine biosynthesis</keyword>
<dbReference type="AlphaFoldDB" id="A0A2M7V9A2"/>
<feature type="domain" description="Tetrahydrofolate dehydrogenase/cyclohydrolase NAD(P)-binding" evidence="13">
    <location>
        <begin position="136"/>
        <end position="276"/>
    </location>
</feature>
<dbReference type="EMBL" id="PFPL01000054">
    <property type="protein sequence ID" value="PIZ95385.1"/>
    <property type="molecule type" value="Genomic_DNA"/>
</dbReference>
<evidence type="ECO:0000256" key="11">
    <source>
        <dbReference type="HAMAP-Rule" id="MF_01576"/>
    </source>
</evidence>
<dbReference type="EC" id="3.5.4.9" evidence="11"/>
<keyword evidence="9 11" id="KW-0486">Methionine biosynthesis</keyword>
<feature type="binding site" evidence="11">
    <location>
        <begin position="162"/>
        <end position="164"/>
    </location>
    <ligand>
        <name>NADP(+)</name>
        <dbReference type="ChEBI" id="CHEBI:58349"/>
    </ligand>
</feature>
<accession>A0A2M7V9A2</accession>
<dbReference type="GO" id="GO:0004477">
    <property type="term" value="F:methenyltetrahydrofolate cyclohydrolase activity"/>
    <property type="evidence" value="ECO:0007669"/>
    <property type="project" value="UniProtKB-UniRule"/>
</dbReference>
<dbReference type="GO" id="GO:0000105">
    <property type="term" value="P:L-histidine biosynthetic process"/>
    <property type="evidence" value="ECO:0007669"/>
    <property type="project" value="UniProtKB-KW"/>
</dbReference>
<dbReference type="Proteomes" id="UP000231453">
    <property type="component" value="Unassembled WGS sequence"/>
</dbReference>
<dbReference type="CDD" id="cd01080">
    <property type="entry name" value="NAD_bind_m-THF_DH_Cyclohyd"/>
    <property type="match status" value="1"/>
</dbReference>
<protein>
    <recommendedName>
        <fullName evidence="11">Bifunctional protein FolD</fullName>
    </recommendedName>
    <domain>
        <recommendedName>
            <fullName evidence="11">Methylenetetrahydrofolate dehydrogenase</fullName>
            <ecNumber evidence="11">1.5.1.5</ecNumber>
        </recommendedName>
    </domain>
    <domain>
        <recommendedName>
            <fullName evidence="11">Methenyltetrahydrofolate cyclohydrolase</fullName>
            <ecNumber evidence="11">3.5.4.9</ecNumber>
        </recommendedName>
    </domain>
</protein>
<evidence type="ECO:0000259" key="12">
    <source>
        <dbReference type="Pfam" id="PF00763"/>
    </source>
</evidence>
<keyword evidence="7 11" id="KW-0560">Oxidoreductase</keyword>
<dbReference type="Pfam" id="PF00763">
    <property type="entry name" value="THF_DHG_CYH"/>
    <property type="match status" value="1"/>
</dbReference>
<evidence type="ECO:0000259" key="13">
    <source>
        <dbReference type="Pfam" id="PF02882"/>
    </source>
</evidence>
<comment type="similarity">
    <text evidence="11">Belongs to the tetrahydrofolate dehydrogenase/cyclohydrolase family.</text>
</comment>
<dbReference type="SUPFAM" id="SSF53223">
    <property type="entry name" value="Aminoacid dehydrogenase-like, N-terminal domain"/>
    <property type="match status" value="1"/>
</dbReference>
<keyword evidence="5 11" id="KW-0378">Hydrolase</keyword>
<dbReference type="EC" id="1.5.1.5" evidence="11"/>
<dbReference type="PANTHER" id="PTHR48099:SF5">
    <property type="entry name" value="C-1-TETRAHYDROFOLATE SYNTHASE, CYTOPLASMIC"/>
    <property type="match status" value="1"/>
</dbReference>
<evidence type="ECO:0000313" key="15">
    <source>
        <dbReference type="Proteomes" id="UP000231453"/>
    </source>
</evidence>
<dbReference type="InterPro" id="IPR020867">
    <property type="entry name" value="THF_DH/CycHdrlase_CS"/>
</dbReference>
<dbReference type="InterPro" id="IPR020630">
    <property type="entry name" value="THF_DH/CycHdrlase_cat_dom"/>
</dbReference>
<keyword evidence="11" id="KW-0028">Amino-acid biosynthesis</keyword>
<comment type="pathway">
    <text evidence="1 11">One-carbon metabolism; tetrahydrofolate interconversion.</text>
</comment>
<evidence type="ECO:0000256" key="1">
    <source>
        <dbReference type="ARBA" id="ARBA00004777"/>
    </source>
</evidence>
<comment type="caution">
    <text evidence="11">Lacks conserved residue(s) required for the propagation of feature annotation.</text>
</comment>
<comment type="catalytic activity">
    <reaction evidence="11">
        <text>(6R)-5,10-methylene-5,6,7,8-tetrahydrofolate + NADP(+) = (6R)-5,10-methenyltetrahydrofolate + NADPH</text>
        <dbReference type="Rhea" id="RHEA:22812"/>
        <dbReference type="ChEBI" id="CHEBI:15636"/>
        <dbReference type="ChEBI" id="CHEBI:57455"/>
        <dbReference type="ChEBI" id="CHEBI:57783"/>
        <dbReference type="ChEBI" id="CHEBI:58349"/>
        <dbReference type="EC" id="1.5.1.5"/>
    </reaction>
</comment>
<dbReference type="GO" id="GO:0009086">
    <property type="term" value="P:methionine biosynthetic process"/>
    <property type="evidence" value="ECO:0007669"/>
    <property type="project" value="UniProtKB-KW"/>
</dbReference>
<comment type="catalytic activity">
    <reaction evidence="11">
        <text>(6R)-5,10-methenyltetrahydrofolate + H2O = (6R)-10-formyltetrahydrofolate + H(+)</text>
        <dbReference type="Rhea" id="RHEA:23700"/>
        <dbReference type="ChEBI" id="CHEBI:15377"/>
        <dbReference type="ChEBI" id="CHEBI:15378"/>
        <dbReference type="ChEBI" id="CHEBI:57455"/>
        <dbReference type="ChEBI" id="CHEBI:195366"/>
        <dbReference type="EC" id="3.5.4.9"/>
    </reaction>
</comment>
<dbReference type="GO" id="GO:0004488">
    <property type="term" value="F:methylenetetrahydrofolate dehydrogenase (NADP+) activity"/>
    <property type="evidence" value="ECO:0007669"/>
    <property type="project" value="UniProtKB-UniRule"/>
</dbReference>
<evidence type="ECO:0000256" key="5">
    <source>
        <dbReference type="ARBA" id="ARBA00022801"/>
    </source>
</evidence>
<evidence type="ECO:0000313" key="14">
    <source>
        <dbReference type="EMBL" id="PIZ95385.1"/>
    </source>
</evidence>
<proteinExistence type="inferred from homology"/>
<dbReference type="FunFam" id="3.40.50.10860:FF:000005">
    <property type="entry name" value="C-1-tetrahydrofolate synthase, cytoplasmic, putative"/>
    <property type="match status" value="1"/>
</dbReference>
<dbReference type="InterPro" id="IPR020631">
    <property type="entry name" value="THF_DH/CycHdrlase_NAD-bd_dom"/>
</dbReference>
<organism evidence="14 15">
    <name type="scientific">Candidatus Magasanikbacteria bacterium CG_4_10_14_0_2_um_filter_33_14</name>
    <dbReference type="NCBI Taxonomy" id="1974636"/>
    <lineage>
        <taxon>Bacteria</taxon>
        <taxon>Candidatus Magasanikiibacteriota</taxon>
    </lineage>
</organism>
<dbReference type="HAMAP" id="MF_01576">
    <property type="entry name" value="THF_DHG_CYH"/>
    <property type="match status" value="1"/>
</dbReference>
<dbReference type="PANTHER" id="PTHR48099">
    <property type="entry name" value="C-1-TETRAHYDROFOLATE SYNTHASE, CYTOPLASMIC-RELATED"/>
    <property type="match status" value="1"/>
</dbReference>
<keyword evidence="6 11" id="KW-0521">NADP</keyword>
<dbReference type="GO" id="GO:0035999">
    <property type="term" value="P:tetrahydrofolate interconversion"/>
    <property type="evidence" value="ECO:0007669"/>
    <property type="project" value="UniProtKB-UniRule"/>
</dbReference>
<name>A0A2M7V9A2_9BACT</name>